<dbReference type="InterPro" id="IPR019277">
    <property type="entry name" value="DUF2304"/>
</dbReference>
<keyword evidence="1" id="KW-1133">Transmembrane helix</keyword>
<evidence type="ECO:0008006" key="4">
    <source>
        <dbReference type="Google" id="ProtNLM"/>
    </source>
</evidence>
<keyword evidence="1" id="KW-0812">Transmembrane</keyword>
<keyword evidence="3" id="KW-1185">Reference proteome</keyword>
<proteinExistence type="predicted"/>
<name>A0A5E4V2I9_9BURK</name>
<sequence length="113" mass="12416">MIAQYLLTAMVAVISLHYVALRGAQRHRILALIAAAIAIFLIWDATATTTIAHMIGIGRGLDLVIPFFCLLLLFLIVAMYRKIIGLQDDLTALCRELAINDARTPTPSEVDPK</sequence>
<evidence type="ECO:0000256" key="1">
    <source>
        <dbReference type="SAM" id="Phobius"/>
    </source>
</evidence>
<dbReference type="RefSeq" id="WP_150620706.1">
    <property type="nucleotide sequence ID" value="NZ_CABPSM010000006.1"/>
</dbReference>
<feature type="transmembrane region" description="Helical" evidence="1">
    <location>
        <begin position="6"/>
        <end position="24"/>
    </location>
</feature>
<dbReference type="EMBL" id="CABPSM010000006">
    <property type="protein sequence ID" value="VVE06447.1"/>
    <property type="molecule type" value="Genomic_DNA"/>
</dbReference>
<dbReference type="Pfam" id="PF10066">
    <property type="entry name" value="DUF2304"/>
    <property type="match status" value="1"/>
</dbReference>
<accession>A0A5E4V2I9</accession>
<gene>
    <name evidence="2" type="ORF">PHO31112_02397</name>
</gene>
<organism evidence="2 3">
    <name type="scientific">Pandoraea horticolens</name>
    <dbReference type="NCBI Taxonomy" id="2508298"/>
    <lineage>
        <taxon>Bacteria</taxon>
        <taxon>Pseudomonadati</taxon>
        <taxon>Pseudomonadota</taxon>
        <taxon>Betaproteobacteria</taxon>
        <taxon>Burkholderiales</taxon>
        <taxon>Burkholderiaceae</taxon>
        <taxon>Pandoraea</taxon>
    </lineage>
</organism>
<dbReference type="AlphaFoldDB" id="A0A5E4V2I9"/>
<evidence type="ECO:0000313" key="2">
    <source>
        <dbReference type="EMBL" id="VVE06447.1"/>
    </source>
</evidence>
<protein>
    <recommendedName>
        <fullName evidence="4">DUF2304 domain-containing protein</fullName>
    </recommendedName>
</protein>
<dbReference type="Proteomes" id="UP000343317">
    <property type="component" value="Unassembled WGS sequence"/>
</dbReference>
<reference evidence="2 3" key="1">
    <citation type="submission" date="2019-08" db="EMBL/GenBank/DDBJ databases">
        <authorList>
            <person name="Peeters C."/>
        </authorList>
    </citation>
    <scope>NUCLEOTIDE SEQUENCE [LARGE SCALE GENOMIC DNA]</scope>
    <source>
        <strain evidence="2 3">LMG 31112</strain>
    </source>
</reference>
<evidence type="ECO:0000313" key="3">
    <source>
        <dbReference type="Proteomes" id="UP000343317"/>
    </source>
</evidence>
<keyword evidence="1" id="KW-0472">Membrane</keyword>
<feature type="transmembrane region" description="Helical" evidence="1">
    <location>
        <begin position="63"/>
        <end position="80"/>
    </location>
</feature>
<feature type="transmembrane region" description="Helical" evidence="1">
    <location>
        <begin position="31"/>
        <end position="57"/>
    </location>
</feature>